<dbReference type="NCBIfam" id="TIGR00739">
    <property type="entry name" value="yajC"/>
    <property type="match status" value="1"/>
</dbReference>
<dbReference type="GO" id="GO:0015031">
    <property type="term" value="P:protein transport"/>
    <property type="evidence" value="ECO:0007669"/>
    <property type="project" value="UniProtKB-KW"/>
</dbReference>
<dbReference type="EMBL" id="NGKA01000006">
    <property type="protein sequence ID" value="RSU13002.1"/>
    <property type="molecule type" value="Genomic_DNA"/>
</dbReference>
<reference evidence="11 12" key="1">
    <citation type="submission" date="2017-05" db="EMBL/GenBank/DDBJ databases">
        <title>Vagococcus spp. assemblies.</title>
        <authorList>
            <person name="Gulvik C.A."/>
        </authorList>
    </citation>
    <scope>NUCLEOTIDE SEQUENCE [LARGE SCALE GENOMIC DNA]</scope>
    <source>
        <strain evidence="11 12">CCUG 51432</strain>
    </source>
</reference>
<comment type="subcellular location">
    <subcellularLocation>
        <location evidence="1">Cell membrane</location>
        <topology evidence="1">Single-pass membrane protein</topology>
    </subcellularLocation>
</comment>
<evidence type="ECO:0000256" key="4">
    <source>
        <dbReference type="ARBA" id="ARBA00022475"/>
    </source>
</evidence>
<accession>A0A430AY58</accession>
<organism evidence="11 12">
    <name type="scientific">Vagococcus elongatus</name>
    <dbReference type="NCBI Taxonomy" id="180344"/>
    <lineage>
        <taxon>Bacteria</taxon>
        <taxon>Bacillati</taxon>
        <taxon>Bacillota</taxon>
        <taxon>Bacilli</taxon>
        <taxon>Lactobacillales</taxon>
        <taxon>Enterococcaceae</taxon>
        <taxon>Vagococcus</taxon>
    </lineage>
</organism>
<dbReference type="InterPro" id="IPR003849">
    <property type="entry name" value="Preprotein_translocase_YajC"/>
</dbReference>
<dbReference type="SMART" id="SM01323">
    <property type="entry name" value="YajC"/>
    <property type="match status" value="1"/>
</dbReference>
<evidence type="ECO:0000256" key="3">
    <source>
        <dbReference type="ARBA" id="ARBA00022448"/>
    </source>
</evidence>
<keyword evidence="12" id="KW-1185">Reference proteome</keyword>
<feature type="transmembrane region" description="Helical" evidence="10">
    <location>
        <begin position="6"/>
        <end position="26"/>
    </location>
</feature>
<dbReference type="GO" id="GO:0005886">
    <property type="term" value="C:plasma membrane"/>
    <property type="evidence" value="ECO:0007669"/>
    <property type="project" value="UniProtKB-SubCell"/>
</dbReference>
<evidence type="ECO:0000256" key="6">
    <source>
        <dbReference type="ARBA" id="ARBA00022927"/>
    </source>
</evidence>
<keyword evidence="6" id="KW-0653">Protein transport</keyword>
<evidence type="ECO:0000313" key="12">
    <source>
        <dbReference type="Proteomes" id="UP000287605"/>
    </source>
</evidence>
<evidence type="ECO:0000256" key="5">
    <source>
        <dbReference type="ARBA" id="ARBA00022692"/>
    </source>
</evidence>
<keyword evidence="4" id="KW-1003">Cell membrane</keyword>
<name>A0A430AY58_9ENTE</name>
<evidence type="ECO:0000256" key="7">
    <source>
        <dbReference type="ARBA" id="ARBA00022989"/>
    </source>
</evidence>
<proteinExistence type="inferred from homology"/>
<dbReference type="RefSeq" id="WP_126807965.1">
    <property type="nucleotide sequence ID" value="NZ_NGKA01000006.1"/>
</dbReference>
<dbReference type="PANTHER" id="PTHR33909:SF1">
    <property type="entry name" value="SEC TRANSLOCON ACCESSORY COMPLEX SUBUNIT YAJC"/>
    <property type="match status" value="1"/>
</dbReference>
<evidence type="ECO:0000313" key="11">
    <source>
        <dbReference type="EMBL" id="RSU13002.1"/>
    </source>
</evidence>
<keyword evidence="7 10" id="KW-1133">Transmembrane helix</keyword>
<evidence type="ECO:0000256" key="1">
    <source>
        <dbReference type="ARBA" id="ARBA00004162"/>
    </source>
</evidence>
<evidence type="ECO:0000256" key="10">
    <source>
        <dbReference type="SAM" id="Phobius"/>
    </source>
</evidence>
<evidence type="ECO:0000256" key="9">
    <source>
        <dbReference type="ARBA" id="ARBA00023136"/>
    </source>
</evidence>
<comment type="similarity">
    <text evidence="2">Belongs to the YajC family.</text>
</comment>
<evidence type="ECO:0000256" key="8">
    <source>
        <dbReference type="ARBA" id="ARBA00023010"/>
    </source>
</evidence>
<protein>
    <submittedName>
        <fullName evidence="11">Preprotein translocase subunit YajC</fullName>
    </submittedName>
</protein>
<dbReference type="AlphaFoldDB" id="A0A430AY58"/>
<gene>
    <name evidence="11" type="ORF">CBF29_04850</name>
</gene>
<comment type="caution">
    <text evidence="11">The sequence shown here is derived from an EMBL/GenBank/DDBJ whole genome shotgun (WGS) entry which is preliminary data.</text>
</comment>
<dbReference type="OrthoDB" id="2200043at2"/>
<evidence type="ECO:0000256" key="2">
    <source>
        <dbReference type="ARBA" id="ARBA00006742"/>
    </source>
</evidence>
<sequence length="91" mass="10540">MWENVLYSSIVLIVIIIATIGIVYLFNFRNMKKQKKYYKSLHENLRVGKKVLFLNAIYGEIAAINKETVDIKVKSGQIMEVSRYAISKILN</sequence>
<keyword evidence="8" id="KW-0811">Translocation</keyword>
<keyword evidence="9 10" id="KW-0472">Membrane</keyword>
<dbReference type="PANTHER" id="PTHR33909">
    <property type="entry name" value="SEC TRANSLOCON ACCESSORY COMPLEX SUBUNIT YAJC"/>
    <property type="match status" value="1"/>
</dbReference>
<dbReference type="Pfam" id="PF02699">
    <property type="entry name" value="YajC"/>
    <property type="match status" value="1"/>
</dbReference>
<dbReference type="Proteomes" id="UP000287605">
    <property type="component" value="Unassembled WGS sequence"/>
</dbReference>
<keyword evidence="5 10" id="KW-0812">Transmembrane</keyword>
<keyword evidence="3" id="KW-0813">Transport</keyword>